<dbReference type="GO" id="GO:0000162">
    <property type="term" value="P:L-tryptophan biosynthetic process"/>
    <property type="evidence" value="ECO:0007669"/>
    <property type="project" value="TreeGrafter"/>
</dbReference>
<reference evidence="8" key="1">
    <citation type="submission" date="2016-10" db="EMBL/GenBank/DDBJ databases">
        <authorList>
            <person name="Varghese N."/>
            <person name="Submissions S."/>
        </authorList>
    </citation>
    <scope>NUCLEOTIDE SEQUENCE [LARGE SCALE GENOMIC DNA]</scope>
    <source>
        <strain evidence="8">CGMCC 4.7042</strain>
    </source>
</reference>
<dbReference type="EMBL" id="FNHI01000004">
    <property type="protein sequence ID" value="SDM15409.1"/>
    <property type="molecule type" value="Genomic_DNA"/>
</dbReference>
<evidence type="ECO:0000259" key="5">
    <source>
        <dbReference type="Pfam" id="PF00117"/>
    </source>
</evidence>
<dbReference type="Pfam" id="PF00425">
    <property type="entry name" value="Chorismate_bind"/>
    <property type="match status" value="1"/>
</dbReference>
<evidence type="ECO:0000256" key="1">
    <source>
        <dbReference type="ARBA" id="ARBA00012266"/>
    </source>
</evidence>
<dbReference type="PANTHER" id="PTHR11236">
    <property type="entry name" value="AMINOBENZOATE/ANTHRANILATE SYNTHASE"/>
    <property type="match status" value="1"/>
</dbReference>
<evidence type="ECO:0000256" key="4">
    <source>
        <dbReference type="ARBA" id="ARBA00047683"/>
    </source>
</evidence>
<dbReference type="CDD" id="cd01743">
    <property type="entry name" value="GATase1_Anthranilate_Synthase"/>
    <property type="match status" value="1"/>
</dbReference>
<dbReference type="InterPro" id="IPR015890">
    <property type="entry name" value="Chorismate_C"/>
</dbReference>
<dbReference type="InterPro" id="IPR017926">
    <property type="entry name" value="GATASE"/>
</dbReference>
<feature type="domain" description="Chorismate-utilising enzyme C-terminal" evidence="6">
    <location>
        <begin position="113"/>
        <end position="391"/>
    </location>
</feature>
<dbReference type="Proteomes" id="UP000199063">
    <property type="component" value="Unassembled WGS sequence"/>
</dbReference>
<dbReference type="GO" id="GO:0004049">
    <property type="term" value="F:anthranilate synthase activity"/>
    <property type="evidence" value="ECO:0007669"/>
    <property type="project" value="UniProtKB-EC"/>
</dbReference>
<dbReference type="RefSeq" id="WP_093653306.1">
    <property type="nucleotide sequence ID" value="NZ_FNHI01000004.1"/>
</dbReference>
<sequence>MHILDRLLNPGAPPFALLRRRTPGRDHDTVEVLTGPVREVERLADIPVGERPSLALVPFRQIRERGFDVRDDGTPLSVLVAEETFELPLDEVLGRLPAHGVDVEDGGFDVGDEEYAEIVRRVVEDEIGRGEGANFVIRRTFTGRVPDFGRADALALFRRLLTTERGAYWTYVVHTGDGRPSSEVRDGGTGGRTLVGASPEVHVRMSGGTVVMNPISGTYRYPAGGPTVDGLLDFLSDRKETDELSMVVDEELKMMCTVGDMGGVVVGPRLKEMSHLAHTEYELRGRSSLDVREVLRETMFAATVTGSPVQNACRVIERHEPAGRDGGGGRGYYAGALALLGVDAGGAQLLDSPILIRTADISASGEVRVPVGATLVRHSDPESEVAETHAKAAGVLAALGVRPGPAREETTRPRLADDPRVRAALDARRADLAPFWLRMQSLPERVTGHALVVDGEDTFTAMLAHLLRGAGLEVTVRRYDEPGVREAALSHAGPVVLGPGPGDPSDAADPKMRFLRSLTGELLRGHRGGLLGVCLGHELIAAELGLGIARKETPFQGAQLRIGLFGAEETVGFYNSFTAVCDDGAAAELSLHGVEVGRAPSGEVHALRGPGFAGIQFHPESVLTLRGPEIVRGLLSSVVRETSV</sequence>
<dbReference type="PANTHER" id="PTHR11236:SF49">
    <property type="entry name" value="ANTHRANILATE SYNTHASE COMPONENT 1"/>
    <property type="match status" value="1"/>
</dbReference>
<keyword evidence="3" id="KW-0456">Lyase</keyword>
<name>A0A1G9QWM4_9ACTN</name>
<comment type="catalytic activity">
    <reaction evidence="4">
        <text>chorismate + L-glutamine = anthranilate + pyruvate + L-glutamate + H(+)</text>
        <dbReference type="Rhea" id="RHEA:21732"/>
        <dbReference type="ChEBI" id="CHEBI:15361"/>
        <dbReference type="ChEBI" id="CHEBI:15378"/>
        <dbReference type="ChEBI" id="CHEBI:16567"/>
        <dbReference type="ChEBI" id="CHEBI:29748"/>
        <dbReference type="ChEBI" id="CHEBI:29985"/>
        <dbReference type="ChEBI" id="CHEBI:58359"/>
        <dbReference type="EC" id="4.1.3.27"/>
    </reaction>
</comment>
<dbReference type="PRINTS" id="PR00097">
    <property type="entry name" value="ANTSNTHASEII"/>
</dbReference>
<dbReference type="InterPro" id="IPR019999">
    <property type="entry name" value="Anth_synth_I-like"/>
</dbReference>
<accession>A0A1G9QWM4</accession>
<dbReference type="SUPFAM" id="SSF52317">
    <property type="entry name" value="Class I glutamine amidotransferase-like"/>
    <property type="match status" value="1"/>
</dbReference>
<dbReference type="Gene3D" id="3.40.50.880">
    <property type="match status" value="1"/>
</dbReference>
<gene>
    <name evidence="7" type="ORF">SAMN05444921_104330</name>
</gene>
<dbReference type="STRING" id="1196353.SAMN05444921_104330"/>
<evidence type="ECO:0000256" key="3">
    <source>
        <dbReference type="ARBA" id="ARBA00023239"/>
    </source>
</evidence>
<evidence type="ECO:0000259" key="6">
    <source>
        <dbReference type="Pfam" id="PF00425"/>
    </source>
</evidence>
<dbReference type="GeneID" id="40829096"/>
<dbReference type="PROSITE" id="PS51273">
    <property type="entry name" value="GATASE_TYPE_1"/>
    <property type="match status" value="1"/>
</dbReference>
<protein>
    <recommendedName>
        <fullName evidence="1">anthranilate synthase</fullName>
        <ecNumber evidence="1">4.1.3.27</ecNumber>
    </recommendedName>
</protein>
<dbReference type="PRINTS" id="PR00096">
    <property type="entry name" value="GATASE"/>
</dbReference>
<organism evidence="7 8">
    <name type="scientific">Streptomyces wuyuanensis</name>
    <dbReference type="NCBI Taxonomy" id="1196353"/>
    <lineage>
        <taxon>Bacteria</taxon>
        <taxon>Bacillati</taxon>
        <taxon>Actinomycetota</taxon>
        <taxon>Actinomycetes</taxon>
        <taxon>Kitasatosporales</taxon>
        <taxon>Streptomycetaceae</taxon>
        <taxon>Streptomyces</taxon>
    </lineage>
</organism>
<dbReference type="SUPFAM" id="SSF56322">
    <property type="entry name" value="ADC synthase"/>
    <property type="match status" value="1"/>
</dbReference>
<dbReference type="Pfam" id="PF00117">
    <property type="entry name" value="GATase"/>
    <property type="match status" value="1"/>
</dbReference>
<dbReference type="OrthoDB" id="8594609at2"/>
<proteinExistence type="predicted"/>
<evidence type="ECO:0000313" key="8">
    <source>
        <dbReference type="Proteomes" id="UP000199063"/>
    </source>
</evidence>
<dbReference type="EC" id="4.1.3.27" evidence="1"/>
<dbReference type="InterPro" id="IPR005801">
    <property type="entry name" value="ADC_synthase"/>
</dbReference>
<dbReference type="Gene3D" id="3.60.120.10">
    <property type="entry name" value="Anthranilate synthase"/>
    <property type="match status" value="1"/>
</dbReference>
<feature type="domain" description="Glutamine amidotransferase" evidence="5">
    <location>
        <begin position="451"/>
        <end position="632"/>
    </location>
</feature>
<dbReference type="InterPro" id="IPR029062">
    <property type="entry name" value="Class_I_gatase-like"/>
</dbReference>
<keyword evidence="2" id="KW-0315">Glutamine amidotransferase</keyword>
<evidence type="ECO:0000313" key="7">
    <source>
        <dbReference type="EMBL" id="SDM15409.1"/>
    </source>
</evidence>
<keyword evidence="8" id="KW-1185">Reference proteome</keyword>
<evidence type="ECO:0000256" key="2">
    <source>
        <dbReference type="ARBA" id="ARBA00022962"/>
    </source>
</evidence>
<dbReference type="AlphaFoldDB" id="A0A1G9QWM4"/>
<dbReference type="InterPro" id="IPR006221">
    <property type="entry name" value="TrpG/PapA_dom"/>
</dbReference>